<reference evidence="2 3" key="1">
    <citation type="submission" date="2016-10" db="EMBL/GenBank/DDBJ databases">
        <authorList>
            <person name="de Groot N.N."/>
        </authorList>
    </citation>
    <scope>NUCLEOTIDE SEQUENCE [LARGE SCALE GENOMIC DNA]</scope>
    <source>
        <strain evidence="2 3">DSM 16199</strain>
    </source>
</reference>
<organism evidence="2 3">
    <name type="scientific">Loktanella salsilacus</name>
    <dbReference type="NCBI Taxonomy" id="195913"/>
    <lineage>
        <taxon>Bacteria</taxon>
        <taxon>Pseudomonadati</taxon>
        <taxon>Pseudomonadota</taxon>
        <taxon>Alphaproteobacteria</taxon>
        <taxon>Rhodobacterales</taxon>
        <taxon>Roseobacteraceae</taxon>
        <taxon>Loktanella</taxon>
    </lineage>
</organism>
<dbReference type="EMBL" id="FOTF01000009">
    <property type="protein sequence ID" value="SFL17312.1"/>
    <property type="molecule type" value="Genomic_DNA"/>
</dbReference>
<gene>
    <name evidence="2" type="ORF">SAMN04488004_109100</name>
</gene>
<feature type="region of interest" description="Disordered" evidence="1">
    <location>
        <begin position="1"/>
        <end position="29"/>
    </location>
</feature>
<accession>A0A1I4FHA2</accession>
<dbReference type="Proteomes" id="UP000199550">
    <property type="component" value="Unassembled WGS sequence"/>
</dbReference>
<proteinExistence type="predicted"/>
<dbReference type="STRING" id="195913.SAMN04488004_109100"/>
<evidence type="ECO:0000313" key="3">
    <source>
        <dbReference type="Proteomes" id="UP000199550"/>
    </source>
</evidence>
<evidence type="ECO:0000256" key="1">
    <source>
        <dbReference type="SAM" id="MobiDB-lite"/>
    </source>
</evidence>
<sequence length="114" mass="12531">MPNRSQQTTQRRKTRRLPIAGQTRAALSNPPRPLAAWRLALRPCRDLSDARSMPPSDGTVGFICVVGHKAGPVTGQRFIGYAKNPCLNAVFTPHITPNKEVSMAPFMTKSILHV</sequence>
<dbReference type="AlphaFoldDB" id="A0A1I4FHA2"/>
<evidence type="ECO:0000313" key="2">
    <source>
        <dbReference type="EMBL" id="SFL17312.1"/>
    </source>
</evidence>
<protein>
    <submittedName>
        <fullName evidence="2">Uncharacterized protein</fullName>
    </submittedName>
</protein>
<name>A0A1I4FHA2_9RHOB</name>
<keyword evidence="3" id="KW-1185">Reference proteome</keyword>